<dbReference type="SUPFAM" id="SSF53187">
    <property type="entry name" value="Zn-dependent exopeptidases"/>
    <property type="match status" value="1"/>
</dbReference>
<dbReference type="InterPro" id="IPR002508">
    <property type="entry name" value="MurNAc-LAA_cat"/>
</dbReference>
<dbReference type="EC" id="3.5.1.28" evidence="2"/>
<name>A0ABP9UWH2_9BACT</name>
<dbReference type="InterPro" id="IPR050695">
    <property type="entry name" value="N-acetylmuramoyl_amidase_3"/>
</dbReference>
<gene>
    <name evidence="5" type="ORF">Hsar01_03653</name>
</gene>
<evidence type="ECO:0000256" key="2">
    <source>
        <dbReference type="ARBA" id="ARBA00011901"/>
    </source>
</evidence>
<dbReference type="Gene3D" id="3.40.630.40">
    <property type="entry name" value="Zn-dependent exopeptidases"/>
    <property type="match status" value="1"/>
</dbReference>
<feature type="domain" description="MurNAc-LAA" evidence="4">
    <location>
        <begin position="181"/>
        <end position="323"/>
    </location>
</feature>
<dbReference type="PANTHER" id="PTHR30404:SF0">
    <property type="entry name" value="N-ACETYLMURAMOYL-L-ALANINE AMIDASE AMIC"/>
    <property type="match status" value="1"/>
</dbReference>
<dbReference type="PANTHER" id="PTHR30404">
    <property type="entry name" value="N-ACETYLMURAMOYL-L-ALANINE AMIDASE"/>
    <property type="match status" value="1"/>
</dbReference>
<keyword evidence="6" id="KW-1185">Reference proteome</keyword>
<evidence type="ECO:0000313" key="6">
    <source>
        <dbReference type="Proteomes" id="UP001476282"/>
    </source>
</evidence>
<dbReference type="Pfam" id="PF01520">
    <property type="entry name" value="Amidase_3"/>
    <property type="match status" value="1"/>
</dbReference>
<sequence>MLFVLLLALPAVARAEWEQREIHGRGYVSIPSIKENYHFNEMKTTGKRVVIQRVDPKSGKAITNITFNLGATECLMNGMKFVFSYPVATAAGKAWVSRIDLAKLIHPVLSPNFIKDAGDFKTVIIDPGHGGQDLGATNPLGHESRYNLQVAKYLKAILEKGGYKVVMTRSDDHFLTLQQRVQVANNVQENAIFISIHHNSASSRARGIETFTLSPVGVAHYGRGLKQSDYHSVAGNSHDSANVALATAVHGMIYSTYCSDKKGNFYSTLDRGIKRARFSVLSGVRHPAILVECGFLTNPSEAKWINNSQSRQNIAKLIAGAIARYKFAVSRGAKAQR</sequence>
<evidence type="ECO:0000256" key="1">
    <source>
        <dbReference type="ARBA" id="ARBA00001561"/>
    </source>
</evidence>
<evidence type="ECO:0000256" key="3">
    <source>
        <dbReference type="ARBA" id="ARBA00022801"/>
    </source>
</evidence>
<dbReference type="CDD" id="cd02696">
    <property type="entry name" value="MurNAc-LAA"/>
    <property type="match status" value="1"/>
</dbReference>
<reference evidence="5 6" key="1">
    <citation type="submission" date="2024-02" db="EMBL/GenBank/DDBJ databases">
        <title>Haloferula sargassicola NBRC 104335.</title>
        <authorList>
            <person name="Ichikawa N."/>
            <person name="Katano-Makiyama Y."/>
            <person name="Hidaka K."/>
        </authorList>
    </citation>
    <scope>NUCLEOTIDE SEQUENCE [LARGE SCALE GENOMIC DNA]</scope>
    <source>
        <strain evidence="5 6">NBRC 104335</strain>
    </source>
</reference>
<dbReference type="SMART" id="SM00646">
    <property type="entry name" value="Ami_3"/>
    <property type="match status" value="1"/>
</dbReference>
<dbReference type="EMBL" id="BAABRI010000025">
    <property type="protein sequence ID" value="GAA5484409.1"/>
    <property type="molecule type" value="Genomic_DNA"/>
</dbReference>
<comment type="catalytic activity">
    <reaction evidence="1">
        <text>Hydrolyzes the link between N-acetylmuramoyl residues and L-amino acid residues in certain cell-wall glycopeptides.</text>
        <dbReference type="EC" id="3.5.1.28"/>
    </reaction>
</comment>
<dbReference type="Proteomes" id="UP001476282">
    <property type="component" value="Unassembled WGS sequence"/>
</dbReference>
<proteinExistence type="predicted"/>
<evidence type="ECO:0000313" key="5">
    <source>
        <dbReference type="EMBL" id="GAA5484409.1"/>
    </source>
</evidence>
<protein>
    <recommendedName>
        <fullName evidence="2">N-acetylmuramoyl-L-alanine amidase</fullName>
        <ecNumber evidence="2">3.5.1.28</ecNumber>
    </recommendedName>
</protein>
<keyword evidence="3" id="KW-0378">Hydrolase</keyword>
<accession>A0ABP9UWH2</accession>
<comment type="caution">
    <text evidence="5">The sequence shown here is derived from an EMBL/GenBank/DDBJ whole genome shotgun (WGS) entry which is preliminary data.</text>
</comment>
<dbReference type="RefSeq" id="WP_353568506.1">
    <property type="nucleotide sequence ID" value="NZ_BAABRI010000025.1"/>
</dbReference>
<evidence type="ECO:0000259" key="4">
    <source>
        <dbReference type="SMART" id="SM00646"/>
    </source>
</evidence>
<organism evidence="5 6">
    <name type="scientific">Haloferula sargassicola</name>
    <dbReference type="NCBI Taxonomy" id="490096"/>
    <lineage>
        <taxon>Bacteria</taxon>
        <taxon>Pseudomonadati</taxon>
        <taxon>Verrucomicrobiota</taxon>
        <taxon>Verrucomicrobiia</taxon>
        <taxon>Verrucomicrobiales</taxon>
        <taxon>Verrucomicrobiaceae</taxon>
        <taxon>Haloferula</taxon>
    </lineage>
</organism>